<dbReference type="InterPro" id="IPR029063">
    <property type="entry name" value="SAM-dependent_MTases_sf"/>
</dbReference>
<accession>A0ABR1SAP6</accession>
<evidence type="ECO:0000313" key="5">
    <source>
        <dbReference type="EMBL" id="KAK8028470.1"/>
    </source>
</evidence>
<reference evidence="5 6" key="1">
    <citation type="submission" date="2023-01" db="EMBL/GenBank/DDBJ databases">
        <title>Analysis of 21 Apiospora genomes using comparative genomics revels a genus with tremendous synthesis potential of carbohydrate active enzymes and secondary metabolites.</title>
        <authorList>
            <person name="Sorensen T."/>
        </authorList>
    </citation>
    <scope>NUCLEOTIDE SEQUENCE [LARGE SCALE GENOMIC DNA]</scope>
    <source>
        <strain evidence="5 6">CBS 20057</strain>
    </source>
</reference>
<dbReference type="EMBL" id="JAQQWI010000007">
    <property type="protein sequence ID" value="KAK8028470.1"/>
    <property type="molecule type" value="Genomic_DNA"/>
</dbReference>
<evidence type="ECO:0000256" key="3">
    <source>
        <dbReference type="ARBA" id="ARBA00022691"/>
    </source>
</evidence>
<dbReference type="InterPro" id="IPR036388">
    <property type="entry name" value="WH-like_DNA-bd_sf"/>
</dbReference>
<evidence type="ECO:0000259" key="4">
    <source>
        <dbReference type="Pfam" id="PF00891"/>
    </source>
</evidence>
<dbReference type="Proteomes" id="UP001396898">
    <property type="component" value="Unassembled WGS sequence"/>
</dbReference>
<dbReference type="Gene3D" id="1.10.10.10">
    <property type="entry name" value="Winged helix-like DNA-binding domain superfamily/Winged helix DNA-binding domain"/>
    <property type="match status" value="1"/>
</dbReference>
<name>A0ABR1SAP6_9PEZI</name>
<dbReference type="SUPFAM" id="SSF46785">
    <property type="entry name" value="Winged helix' DNA-binding domain"/>
    <property type="match status" value="1"/>
</dbReference>
<dbReference type="GO" id="GO:0008168">
    <property type="term" value="F:methyltransferase activity"/>
    <property type="evidence" value="ECO:0007669"/>
    <property type="project" value="UniProtKB-KW"/>
</dbReference>
<dbReference type="GO" id="GO:0032259">
    <property type="term" value="P:methylation"/>
    <property type="evidence" value="ECO:0007669"/>
    <property type="project" value="UniProtKB-KW"/>
</dbReference>
<dbReference type="PANTHER" id="PTHR43712">
    <property type="entry name" value="PUTATIVE (AFU_ORTHOLOGUE AFUA_4G14580)-RELATED"/>
    <property type="match status" value="1"/>
</dbReference>
<dbReference type="InterPro" id="IPR001077">
    <property type="entry name" value="COMT_C"/>
</dbReference>
<keyword evidence="3" id="KW-0949">S-adenosyl-L-methionine</keyword>
<comment type="caution">
    <text evidence="5">The sequence shown here is derived from an EMBL/GenBank/DDBJ whole genome shotgun (WGS) entry which is preliminary data.</text>
</comment>
<evidence type="ECO:0000256" key="2">
    <source>
        <dbReference type="ARBA" id="ARBA00022679"/>
    </source>
</evidence>
<keyword evidence="6" id="KW-1185">Reference proteome</keyword>
<gene>
    <name evidence="5" type="ORF">PG991_005526</name>
</gene>
<keyword evidence="2" id="KW-0808">Transferase</keyword>
<evidence type="ECO:0000256" key="1">
    <source>
        <dbReference type="ARBA" id="ARBA00022603"/>
    </source>
</evidence>
<dbReference type="Pfam" id="PF00891">
    <property type="entry name" value="Methyltransf_2"/>
    <property type="match status" value="1"/>
</dbReference>
<evidence type="ECO:0000313" key="6">
    <source>
        <dbReference type="Proteomes" id="UP001396898"/>
    </source>
</evidence>
<dbReference type="PANTHER" id="PTHR43712:SF5">
    <property type="entry name" value="O-METHYLTRANSFERASE ASQN-RELATED"/>
    <property type="match status" value="1"/>
</dbReference>
<keyword evidence="1 5" id="KW-0489">Methyltransferase</keyword>
<proteinExistence type="predicted"/>
<dbReference type="Gene3D" id="3.40.50.150">
    <property type="entry name" value="Vaccinia Virus protein VP39"/>
    <property type="match status" value="1"/>
</dbReference>
<feature type="domain" description="O-methyltransferase C-terminal" evidence="4">
    <location>
        <begin position="187"/>
        <end position="400"/>
    </location>
</feature>
<protein>
    <submittedName>
        <fullName evidence="5">S-adenosyl-L-methionine-dependent methyltransferase</fullName>
    </submittedName>
</protein>
<dbReference type="InterPro" id="IPR016461">
    <property type="entry name" value="COMT-like"/>
</dbReference>
<dbReference type="SUPFAM" id="SSF53335">
    <property type="entry name" value="S-adenosyl-L-methionine-dependent methyltransferases"/>
    <property type="match status" value="1"/>
</dbReference>
<organism evidence="5 6">
    <name type="scientific">Apiospora marii</name>
    <dbReference type="NCBI Taxonomy" id="335849"/>
    <lineage>
        <taxon>Eukaryota</taxon>
        <taxon>Fungi</taxon>
        <taxon>Dikarya</taxon>
        <taxon>Ascomycota</taxon>
        <taxon>Pezizomycotina</taxon>
        <taxon>Sordariomycetes</taxon>
        <taxon>Xylariomycetidae</taxon>
        <taxon>Amphisphaeriales</taxon>
        <taxon>Apiosporaceae</taxon>
        <taxon>Apiospora</taxon>
    </lineage>
</organism>
<dbReference type="PROSITE" id="PS51683">
    <property type="entry name" value="SAM_OMT_II"/>
    <property type="match status" value="1"/>
</dbReference>
<dbReference type="InterPro" id="IPR036390">
    <property type="entry name" value="WH_DNA-bd_sf"/>
</dbReference>
<sequence>METELEAILSTVVQKTTSLTAGLKAEDMIQPTFDAAGYGAYKGESTLLRQTRYELTEAARDLLRLAQGPEDEILQMALCSADTSNLATVLRFDIATSIPIEGPIEAEVLADKVGLPLTVLLRIVRYAIGNGLFIEPAPEVFAHSAASACLAQSQDLSAVGRMTTGWGAKNMLCIPKWLKQQQQQGDAGPQAPFNVAFPEYENVFEQMDKDPAVAKDYHAYMTGRAVLYRYSHANLTGAWDWSTVGAKTVVDVGGSAGHSCLALADACLEAKFIVQDVNTVALEQGRQAMQSLPPTVTERVTFEQYDFFTPQKTVGDIYIFRHILHDWSDENSVQIVKSLVPALRSGATVLVCEGIMPEPPAKKANTWDRKQFLFEDMAMMCSHNARERTVEHFVRLFKEADCRFEYMRTTGGQNGAFLSVVEFRFNVD</sequence>